<comment type="subcellular location">
    <subcellularLocation>
        <location evidence="1">Cell membrane</location>
        <topology evidence="1">Multi-pass membrane protein</topology>
    </subcellularLocation>
</comment>
<feature type="transmembrane region" description="Helical" evidence="6">
    <location>
        <begin position="179"/>
        <end position="201"/>
    </location>
</feature>
<dbReference type="InterPro" id="IPR020846">
    <property type="entry name" value="MFS_dom"/>
</dbReference>
<dbReference type="EMBL" id="JBEPMY010000003">
    <property type="protein sequence ID" value="MET3754413.1"/>
    <property type="molecule type" value="Genomic_DNA"/>
</dbReference>
<feature type="transmembrane region" description="Helical" evidence="6">
    <location>
        <begin position="65"/>
        <end position="86"/>
    </location>
</feature>
<keyword evidence="4 6" id="KW-1133">Transmembrane helix</keyword>
<evidence type="ECO:0000259" key="7">
    <source>
        <dbReference type="PROSITE" id="PS50850"/>
    </source>
</evidence>
<evidence type="ECO:0000313" key="8">
    <source>
        <dbReference type="EMBL" id="MET3754413.1"/>
    </source>
</evidence>
<feature type="transmembrane region" description="Helical" evidence="6">
    <location>
        <begin position="352"/>
        <end position="373"/>
    </location>
</feature>
<feature type="domain" description="Major facilitator superfamily (MFS) profile" evidence="7">
    <location>
        <begin position="27"/>
        <end position="401"/>
    </location>
</feature>
<dbReference type="InterPro" id="IPR011701">
    <property type="entry name" value="MFS"/>
</dbReference>
<dbReference type="PANTHER" id="PTHR43124">
    <property type="entry name" value="PURINE EFFLUX PUMP PBUE"/>
    <property type="match status" value="1"/>
</dbReference>
<name>A0ABV2MD73_9HYPH</name>
<evidence type="ECO:0000313" key="9">
    <source>
        <dbReference type="Proteomes" id="UP001549077"/>
    </source>
</evidence>
<dbReference type="SUPFAM" id="SSF103473">
    <property type="entry name" value="MFS general substrate transporter"/>
    <property type="match status" value="1"/>
</dbReference>
<keyword evidence="3 6" id="KW-0812">Transmembrane</keyword>
<feature type="transmembrane region" description="Helical" evidence="6">
    <location>
        <begin position="126"/>
        <end position="143"/>
    </location>
</feature>
<feature type="transmembrane region" description="Helical" evidence="6">
    <location>
        <begin position="379"/>
        <end position="399"/>
    </location>
</feature>
<feature type="transmembrane region" description="Helical" evidence="6">
    <location>
        <begin position="93"/>
        <end position="114"/>
    </location>
</feature>
<evidence type="ECO:0000256" key="1">
    <source>
        <dbReference type="ARBA" id="ARBA00004651"/>
    </source>
</evidence>
<dbReference type="RefSeq" id="WP_168294188.1">
    <property type="nucleotide sequence ID" value="NZ_CP071604.1"/>
</dbReference>
<feature type="transmembrane region" description="Helical" evidence="6">
    <location>
        <begin position="258"/>
        <end position="278"/>
    </location>
</feature>
<reference evidence="8 9" key="1">
    <citation type="submission" date="2024-06" db="EMBL/GenBank/DDBJ databases">
        <title>Genomic Encyclopedia of Type Strains, Phase IV (KMG-IV): sequencing the most valuable type-strain genomes for metagenomic binning, comparative biology and taxonomic classification.</title>
        <authorList>
            <person name="Goeker M."/>
        </authorList>
    </citation>
    <scope>NUCLEOTIDE SEQUENCE [LARGE SCALE GENOMIC DNA]</scope>
    <source>
        <strain evidence="8 9">DSM 29288</strain>
    </source>
</reference>
<comment type="caution">
    <text evidence="8">The sequence shown here is derived from an EMBL/GenBank/DDBJ whole genome shotgun (WGS) entry which is preliminary data.</text>
</comment>
<sequence>MSQIAINEPIESQPEAALPSSTTVALVQLALACGGFGIGTGEFAIMGLLPNVAETFSVTTPQAGYVISAYALGVVVGAPVIAVLAAKMARRTLLLMLMLVFAIGNILSAVAPTFETFTLLRFVSGLPHGAYFGVAALVAASMVPVHRRARAVGRVMLGLTIATLLGTPVTTLFGQSLDWQVAFLSVGIVGLLTVALIWFHVPKDRVSEEASFLRELGAFRRPQVWLTLGIAAVGYGGMFAMFSYIASTTTKVAMLPESAVPIMLVLFGVGMNAGNFIGSWLADKSLLGTIGGSLIYNIVVLTTFALTAANPYMLGLSVFLVGCGFAAGPALQTRLMDVAADAQTLAAASNHSAFNIANALGAWLGGLVIAWGYGFAATGYVGAALSFLGLFVFAASLRLERRGRTAPAL</sequence>
<evidence type="ECO:0000256" key="3">
    <source>
        <dbReference type="ARBA" id="ARBA00022692"/>
    </source>
</evidence>
<feature type="transmembrane region" description="Helical" evidence="6">
    <location>
        <begin position="222"/>
        <end position="246"/>
    </location>
</feature>
<dbReference type="CDD" id="cd17324">
    <property type="entry name" value="MFS_NepI_like"/>
    <property type="match status" value="1"/>
</dbReference>
<organism evidence="8 9">
    <name type="scientific">Rhizobium binae</name>
    <dbReference type="NCBI Taxonomy" id="1138190"/>
    <lineage>
        <taxon>Bacteria</taxon>
        <taxon>Pseudomonadati</taxon>
        <taxon>Pseudomonadota</taxon>
        <taxon>Alphaproteobacteria</taxon>
        <taxon>Hyphomicrobiales</taxon>
        <taxon>Rhizobiaceae</taxon>
        <taxon>Rhizobium/Agrobacterium group</taxon>
        <taxon>Rhizobium</taxon>
    </lineage>
</organism>
<dbReference type="PROSITE" id="PS50850">
    <property type="entry name" value="MFS"/>
    <property type="match status" value="1"/>
</dbReference>
<dbReference type="InterPro" id="IPR050189">
    <property type="entry name" value="MFS_Efflux_Transporters"/>
</dbReference>
<feature type="transmembrane region" description="Helical" evidence="6">
    <location>
        <begin position="155"/>
        <end position="173"/>
    </location>
</feature>
<feature type="transmembrane region" description="Helical" evidence="6">
    <location>
        <begin position="312"/>
        <end position="331"/>
    </location>
</feature>
<evidence type="ECO:0000256" key="5">
    <source>
        <dbReference type="ARBA" id="ARBA00023136"/>
    </source>
</evidence>
<feature type="transmembrane region" description="Helical" evidence="6">
    <location>
        <begin position="285"/>
        <end position="306"/>
    </location>
</feature>
<evidence type="ECO:0000256" key="2">
    <source>
        <dbReference type="ARBA" id="ARBA00022475"/>
    </source>
</evidence>
<keyword evidence="9" id="KW-1185">Reference proteome</keyword>
<dbReference type="Gene3D" id="1.20.1250.20">
    <property type="entry name" value="MFS general substrate transporter like domains"/>
    <property type="match status" value="1"/>
</dbReference>
<protein>
    <submittedName>
        <fullName evidence="8">DHA1 family inner membrane transport protein</fullName>
    </submittedName>
</protein>
<evidence type="ECO:0000256" key="6">
    <source>
        <dbReference type="SAM" id="Phobius"/>
    </source>
</evidence>
<keyword evidence="2" id="KW-1003">Cell membrane</keyword>
<dbReference type="InterPro" id="IPR036259">
    <property type="entry name" value="MFS_trans_sf"/>
</dbReference>
<dbReference type="Proteomes" id="UP001549077">
    <property type="component" value="Unassembled WGS sequence"/>
</dbReference>
<dbReference type="Pfam" id="PF07690">
    <property type="entry name" value="MFS_1"/>
    <property type="match status" value="1"/>
</dbReference>
<keyword evidence="5 6" id="KW-0472">Membrane</keyword>
<gene>
    <name evidence="8" type="ORF">ABID08_001762</name>
</gene>
<dbReference type="GeneID" id="91147803"/>
<proteinExistence type="predicted"/>
<accession>A0ABV2MD73</accession>
<dbReference type="PANTHER" id="PTHR43124:SF3">
    <property type="entry name" value="CHLORAMPHENICOL EFFLUX PUMP RV0191"/>
    <property type="match status" value="1"/>
</dbReference>
<evidence type="ECO:0000256" key="4">
    <source>
        <dbReference type="ARBA" id="ARBA00022989"/>
    </source>
</evidence>